<dbReference type="SUPFAM" id="SSF51735">
    <property type="entry name" value="NAD(P)-binding Rossmann-fold domains"/>
    <property type="match status" value="1"/>
</dbReference>
<comment type="similarity">
    <text evidence="1">Belongs to the short-chain dehydrogenases/reductases (SDR) family.</text>
</comment>
<keyword evidence="4" id="KW-1185">Reference proteome</keyword>
<dbReference type="PRINTS" id="PR00080">
    <property type="entry name" value="SDRFAMILY"/>
</dbReference>
<dbReference type="Pfam" id="PF13561">
    <property type="entry name" value="adh_short_C2"/>
    <property type="match status" value="1"/>
</dbReference>
<protein>
    <submittedName>
        <fullName evidence="3">NAD(P)-dependent dehydrogenase (Short-subunit alcohol dehydrogenase family)</fullName>
    </submittedName>
</protein>
<comment type="caution">
    <text evidence="3">The sequence shown here is derived from an EMBL/GenBank/DDBJ whole genome shotgun (WGS) entry which is preliminary data.</text>
</comment>
<evidence type="ECO:0000256" key="2">
    <source>
        <dbReference type="ARBA" id="ARBA00023002"/>
    </source>
</evidence>
<evidence type="ECO:0000313" key="3">
    <source>
        <dbReference type="EMBL" id="MDQ0435904.1"/>
    </source>
</evidence>
<evidence type="ECO:0000256" key="1">
    <source>
        <dbReference type="ARBA" id="ARBA00006484"/>
    </source>
</evidence>
<dbReference type="EMBL" id="JAUSVO010000001">
    <property type="protein sequence ID" value="MDQ0435904.1"/>
    <property type="molecule type" value="Genomic_DNA"/>
</dbReference>
<dbReference type="PROSITE" id="PS00061">
    <property type="entry name" value="ADH_SHORT"/>
    <property type="match status" value="1"/>
</dbReference>
<evidence type="ECO:0000313" key="4">
    <source>
        <dbReference type="Proteomes" id="UP001241603"/>
    </source>
</evidence>
<dbReference type="RefSeq" id="WP_266346860.1">
    <property type="nucleotide sequence ID" value="NZ_JAPKNG010000001.1"/>
</dbReference>
<dbReference type="PRINTS" id="PR00081">
    <property type="entry name" value="GDHRDH"/>
</dbReference>
<dbReference type="PANTHER" id="PTHR24321">
    <property type="entry name" value="DEHYDROGENASES, SHORT CHAIN"/>
    <property type="match status" value="1"/>
</dbReference>
<dbReference type="Proteomes" id="UP001241603">
    <property type="component" value="Unassembled WGS sequence"/>
</dbReference>
<dbReference type="NCBIfam" id="NF005559">
    <property type="entry name" value="PRK07231.1"/>
    <property type="match status" value="1"/>
</dbReference>
<proteinExistence type="inferred from homology"/>
<name>A0ABU0H0R6_9HYPH</name>
<gene>
    <name evidence="3" type="ORF">QO014_000274</name>
</gene>
<dbReference type="InterPro" id="IPR036291">
    <property type="entry name" value="NAD(P)-bd_dom_sf"/>
</dbReference>
<reference evidence="3 4" key="1">
    <citation type="submission" date="2023-07" db="EMBL/GenBank/DDBJ databases">
        <title>Genomic Encyclopedia of Type Strains, Phase IV (KMG-IV): sequencing the most valuable type-strain genomes for metagenomic binning, comparative biology and taxonomic classification.</title>
        <authorList>
            <person name="Goeker M."/>
        </authorList>
    </citation>
    <scope>NUCLEOTIDE SEQUENCE [LARGE SCALE GENOMIC DNA]</scope>
    <source>
        <strain evidence="3 4">B6-8</strain>
    </source>
</reference>
<keyword evidence="2" id="KW-0560">Oxidoreductase</keyword>
<dbReference type="InterPro" id="IPR020904">
    <property type="entry name" value="Sc_DH/Rdtase_CS"/>
</dbReference>
<organism evidence="3 4">
    <name type="scientific">Kaistia dalseonensis</name>
    <dbReference type="NCBI Taxonomy" id="410840"/>
    <lineage>
        <taxon>Bacteria</taxon>
        <taxon>Pseudomonadati</taxon>
        <taxon>Pseudomonadota</taxon>
        <taxon>Alphaproteobacteria</taxon>
        <taxon>Hyphomicrobiales</taxon>
        <taxon>Kaistiaceae</taxon>
        <taxon>Kaistia</taxon>
    </lineage>
</organism>
<dbReference type="PANTHER" id="PTHR24321:SF8">
    <property type="entry name" value="ESTRADIOL 17-BETA-DEHYDROGENASE 8-RELATED"/>
    <property type="match status" value="1"/>
</dbReference>
<dbReference type="InterPro" id="IPR002347">
    <property type="entry name" value="SDR_fam"/>
</dbReference>
<sequence length="250" mass="26382">MTMLNGKVILVTGGAKGMGESHSKLFAERGATVLVTDFDPKGAAVAEAIKAAGGNSHFRALDVTSETQWRECVDWAIAEFGRIDGLVNNAGILIRKPVPEITLDDWTALFDINVKGTFLGCKHVLPAMRDTGSGSIVNVSSISGYVANMEGMSAYCATKGAIRLLTKGVAVDYAPYKIRCNSVHPGTISTPMTAEFEADPSKHQMLVGVTAMGRIGQPREVSEAVAFLLSDAASYMTGSEMTVDGGFTAV</sequence>
<dbReference type="Gene3D" id="3.40.50.720">
    <property type="entry name" value="NAD(P)-binding Rossmann-like Domain"/>
    <property type="match status" value="1"/>
</dbReference>
<accession>A0ABU0H0R6</accession>